<sequence length="162" mass="18357">MKIIEAKPEEAETIRIVMQSAFEEYKNDSPPSGAMEETTESIEIAVRNKEEIAAVCYMNDKPAGIVRVKEDGDALYFFRLSVLPDKRGNGIGRALVRWVEDKAVLLGKSTVYCKVRASTPQNVKRYEEMGYSIFDRYTAEKPGKPAFKVISMKKQIGKAYYE</sequence>
<gene>
    <name evidence="4" type="ORF">D7Z54_03590</name>
</gene>
<organism evidence="4 5">
    <name type="scientific">Salibacterium salarium</name>
    <dbReference type="NCBI Taxonomy" id="284579"/>
    <lineage>
        <taxon>Bacteria</taxon>
        <taxon>Bacillati</taxon>
        <taxon>Bacillota</taxon>
        <taxon>Bacilli</taxon>
        <taxon>Bacillales</taxon>
        <taxon>Bacillaceae</taxon>
    </lineage>
</organism>
<proteinExistence type="predicted"/>
<evidence type="ECO:0000313" key="4">
    <source>
        <dbReference type="EMBL" id="RSL34924.1"/>
    </source>
</evidence>
<name>A0A428N948_9BACI</name>
<dbReference type="PANTHER" id="PTHR43877">
    <property type="entry name" value="AMINOALKYLPHOSPHONATE N-ACETYLTRANSFERASE-RELATED-RELATED"/>
    <property type="match status" value="1"/>
</dbReference>
<reference evidence="4 5" key="1">
    <citation type="submission" date="2018-10" db="EMBL/GenBank/DDBJ databases">
        <title>Draft genome sequence of Bacillus salarius IM0101, isolated from a hypersaline soil in Inner Mongolia, China.</title>
        <authorList>
            <person name="Yamprayoonswat W."/>
            <person name="Boonvisut S."/>
            <person name="Jumpathong W."/>
            <person name="Sittihan S."/>
            <person name="Ruangsuj P."/>
            <person name="Wanthongcharoen S."/>
            <person name="Thongpramul N."/>
            <person name="Pimmason S."/>
            <person name="Yu B."/>
            <person name="Yasawong M."/>
        </authorList>
    </citation>
    <scope>NUCLEOTIDE SEQUENCE [LARGE SCALE GENOMIC DNA]</scope>
    <source>
        <strain evidence="4 5">IM0101</strain>
    </source>
</reference>
<evidence type="ECO:0000256" key="1">
    <source>
        <dbReference type="ARBA" id="ARBA00022679"/>
    </source>
</evidence>
<evidence type="ECO:0000256" key="2">
    <source>
        <dbReference type="ARBA" id="ARBA00023315"/>
    </source>
</evidence>
<feature type="domain" description="N-acetyltransferase" evidence="3">
    <location>
        <begin position="1"/>
        <end position="157"/>
    </location>
</feature>
<dbReference type="AlphaFoldDB" id="A0A428N948"/>
<protein>
    <submittedName>
        <fullName evidence="4">GNAT family N-acetyltransferase</fullName>
    </submittedName>
</protein>
<keyword evidence="5" id="KW-1185">Reference proteome</keyword>
<dbReference type="PROSITE" id="PS51186">
    <property type="entry name" value="GNAT"/>
    <property type="match status" value="1"/>
</dbReference>
<dbReference type="Proteomes" id="UP000275076">
    <property type="component" value="Unassembled WGS sequence"/>
</dbReference>
<keyword evidence="2" id="KW-0012">Acyltransferase</keyword>
<dbReference type="CDD" id="cd04301">
    <property type="entry name" value="NAT_SF"/>
    <property type="match status" value="1"/>
</dbReference>
<keyword evidence="1 4" id="KW-0808">Transferase</keyword>
<dbReference type="EMBL" id="RBVX01000002">
    <property type="protein sequence ID" value="RSL34924.1"/>
    <property type="molecule type" value="Genomic_DNA"/>
</dbReference>
<accession>A0A428N948</accession>
<evidence type="ECO:0000313" key="5">
    <source>
        <dbReference type="Proteomes" id="UP000275076"/>
    </source>
</evidence>
<dbReference type="GO" id="GO:0016747">
    <property type="term" value="F:acyltransferase activity, transferring groups other than amino-acyl groups"/>
    <property type="evidence" value="ECO:0007669"/>
    <property type="project" value="InterPro"/>
</dbReference>
<evidence type="ECO:0000259" key="3">
    <source>
        <dbReference type="PROSITE" id="PS51186"/>
    </source>
</evidence>
<dbReference type="RefSeq" id="WP_125554483.1">
    <property type="nucleotide sequence ID" value="NZ_RBVX01000002.1"/>
</dbReference>
<dbReference type="InterPro" id="IPR000182">
    <property type="entry name" value="GNAT_dom"/>
</dbReference>
<dbReference type="Pfam" id="PF00583">
    <property type="entry name" value="Acetyltransf_1"/>
    <property type="match status" value="1"/>
</dbReference>
<dbReference type="InterPro" id="IPR050832">
    <property type="entry name" value="Bact_Acetyltransf"/>
</dbReference>
<comment type="caution">
    <text evidence="4">The sequence shown here is derived from an EMBL/GenBank/DDBJ whole genome shotgun (WGS) entry which is preliminary data.</text>
</comment>
<dbReference type="InterPro" id="IPR016181">
    <property type="entry name" value="Acyl_CoA_acyltransferase"/>
</dbReference>
<dbReference type="Gene3D" id="3.40.630.30">
    <property type="match status" value="1"/>
</dbReference>
<dbReference type="SUPFAM" id="SSF55729">
    <property type="entry name" value="Acyl-CoA N-acyltransferases (Nat)"/>
    <property type="match status" value="1"/>
</dbReference>
<dbReference type="OrthoDB" id="2594246at2"/>